<dbReference type="PROSITE" id="PS51186">
    <property type="entry name" value="GNAT"/>
    <property type="match status" value="1"/>
</dbReference>
<keyword evidence="3" id="KW-1185">Reference proteome</keyword>
<proteinExistence type="predicted"/>
<dbReference type="InterPro" id="IPR000182">
    <property type="entry name" value="GNAT_dom"/>
</dbReference>
<evidence type="ECO:0000313" key="3">
    <source>
        <dbReference type="Proteomes" id="UP001243846"/>
    </source>
</evidence>
<sequence>MRGVMIDASEQGKGTGKAAMAALPAYAAALYPAATGLVLSVNIVNPAARAVYLAAGFVDHGELYHGGNLSAQHVLRLPLVPSDPTLP</sequence>
<protein>
    <recommendedName>
        <fullName evidence="1">N-acetyltransferase domain-containing protein</fullName>
    </recommendedName>
</protein>
<feature type="domain" description="N-acetyltransferase" evidence="1">
    <location>
        <begin position="1"/>
        <end position="78"/>
    </location>
</feature>
<dbReference type="Gene3D" id="3.40.630.30">
    <property type="match status" value="1"/>
</dbReference>
<dbReference type="InterPro" id="IPR016181">
    <property type="entry name" value="Acyl_CoA_acyltransferase"/>
</dbReference>
<evidence type="ECO:0000259" key="1">
    <source>
        <dbReference type="PROSITE" id="PS51186"/>
    </source>
</evidence>
<name>A0ABT8D453_9RHOB</name>
<accession>A0ABT8D453</accession>
<evidence type="ECO:0000313" key="2">
    <source>
        <dbReference type="EMBL" id="MDN3711285.1"/>
    </source>
</evidence>
<organism evidence="2 3">
    <name type="scientific">Paracoccus cavernae</name>
    <dbReference type="NCBI Taxonomy" id="1571207"/>
    <lineage>
        <taxon>Bacteria</taxon>
        <taxon>Pseudomonadati</taxon>
        <taxon>Pseudomonadota</taxon>
        <taxon>Alphaproteobacteria</taxon>
        <taxon>Rhodobacterales</taxon>
        <taxon>Paracoccaceae</taxon>
        <taxon>Paracoccus</taxon>
    </lineage>
</organism>
<comment type="caution">
    <text evidence="2">The sequence shown here is derived from an EMBL/GenBank/DDBJ whole genome shotgun (WGS) entry which is preliminary data.</text>
</comment>
<reference evidence="3" key="1">
    <citation type="journal article" date="2019" name="Int. J. Syst. Evol. Microbiol.">
        <title>The Global Catalogue of Microorganisms (GCM) 10K type strain sequencing project: providing services to taxonomists for standard genome sequencing and annotation.</title>
        <authorList>
            <consortium name="The Broad Institute Genomics Platform"/>
            <consortium name="The Broad Institute Genome Sequencing Center for Infectious Disease"/>
            <person name="Wu L."/>
            <person name="Ma J."/>
        </authorList>
    </citation>
    <scope>NUCLEOTIDE SEQUENCE [LARGE SCALE GENOMIC DNA]</scope>
    <source>
        <strain evidence="3">CECT 8482</strain>
    </source>
</reference>
<dbReference type="Pfam" id="PF00583">
    <property type="entry name" value="Acetyltransf_1"/>
    <property type="match status" value="1"/>
</dbReference>
<gene>
    <name evidence="2" type="ORF">QWZ10_04505</name>
</gene>
<dbReference type="SUPFAM" id="SSF55729">
    <property type="entry name" value="Acyl-CoA N-acyltransferases (Nat)"/>
    <property type="match status" value="1"/>
</dbReference>
<dbReference type="EMBL" id="JAUFRC010000001">
    <property type="protein sequence ID" value="MDN3711285.1"/>
    <property type="molecule type" value="Genomic_DNA"/>
</dbReference>
<dbReference type="Proteomes" id="UP001243846">
    <property type="component" value="Unassembled WGS sequence"/>
</dbReference>